<dbReference type="SUPFAM" id="SSF74653">
    <property type="entry name" value="TolA/TonB C-terminal domain"/>
    <property type="match status" value="1"/>
</dbReference>
<name>A0A9Y2B8A8_9SPHN</name>
<dbReference type="Proteomes" id="UP001231445">
    <property type="component" value="Chromosome"/>
</dbReference>
<proteinExistence type="predicted"/>
<dbReference type="RefSeq" id="WP_285975984.1">
    <property type="nucleotide sequence ID" value="NZ_CP127221.1"/>
</dbReference>
<reference evidence="2 3" key="1">
    <citation type="submission" date="2023-06" db="EMBL/GenBank/DDBJ databases">
        <title>Altererythrobacter rubellus NBRC 112769 genome.</title>
        <authorList>
            <person name="Zhang K."/>
        </authorList>
    </citation>
    <scope>NUCLEOTIDE SEQUENCE [LARGE SCALE GENOMIC DNA]</scope>
    <source>
        <strain evidence="2 3">NBRC 112769</strain>
    </source>
</reference>
<feature type="signal peptide" evidence="1">
    <location>
        <begin position="1"/>
        <end position="23"/>
    </location>
</feature>
<dbReference type="EMBL" id="CP127221">
    <property type="protein sequence ID" value="WIW95669.1"/>
    <property type="molecule type" value="Genomic_DNA"/>
</dbReference>
<evidence type="ECO:0000256" key="1">
    <source>
        <dbReference type="SAM" id="SignalP"/>
    </source>
</evidence>
<dbReference type="Gene3D" id="3.30.1150.10">
    <property type="match status" value="1"/>
</dbReference>
<evidence type="ECO:0000313" key="2">
    <source>
        <dbReference type="EMBL" id="WIW95669.1"/>
    </source>
</evidence>
<protein>
    <submittedName>
        <fullName evidence="2">Energy transducer TonB</fullName>
    </submittedName>
</protein>
<sequence>MKTLTTTTLAAALSIAAFSPAIASEQGTIVVESESAMQEWQQDVGRSLDRRLATATKQTRTDPVSSIVQLRFTLDASGKAHDIEVLNGSGDICTDLVAKRAVSGLSQLAEAPVADASSQTFQANIIFADDEVTYSKLAKALAKSEKVRMA</sequence>
<dbReference type="KEGG" id="arue:QQX03_00750"/>
<keyword evidence="3" id="KW-1185">Reference proteome</keyword>
<gene>
    <name evidence="2" type="ORF">QQX03_00750</name>
</gene>
<organism evidence="2 3">
    <name type="scientific">Altererythrobacter rubellus</name>
    <dbReference type="NCBI Taxonomy" id="2173831"/>
    <lineage>
        <taxon>Bacteria</taxon>
        <taxon>Pseudomonadati</taxon>
        <taxon>Pseudomonadota</taxon>
        <taxon>Alphaproteobacteria</taxon>
        <taxon>Sphingomonadales</taxon>
        <taxon>Erythrobacteraceae</taxon>
        <taxon>Altererythrobacter</taxon>
    </lineage>
</organism>
<evidence type="ECO:0000313" key="3">
    <source>
        <dbReference type="Proteomes" id="UP001231445"/>
    </source>
</evidence>
<feature type="chain" id="PRO_5040850880" evidence="1">
    <location>
        <begin position="24"/>
        <end position="150"/>
    </location>
</feature>
<keyword evidence="1" id="KW-0732">Signal</keyword>
<dbReference type="AlphaFoldDB" id="A0A9Y2B8A8"/>
<accession>A0A9Y2B8A8</accession>